<dbReference type="InterPro" id="IPR036390">
    <property type="entry name" value="WH_DNA-bd_sf"/>
</dbReference>
<dbReference type="InterPro" id="IPR015421">
    <property type="entry name" value="PyrdxlP-dep_Trfase_major"/>
</dbReference>
<evidence type="ECO:0000313" key="7">
    <source>
        <dbReference type="EMBL" id="ONH33108.1"/>
    </source>
</evidence>
<evidence type="ECO:0000256" key="2">
    <source>
        <dbReference type="ARBA" id="ARBA00022898"/>
    </source>
</evidence>
<proteinExistence type="inferred from homology"/>
<dbReference type="GO" id="GO:0003677">
    <property type="term" value="F:DNA binding"/>
    <property type="evidence" value="ECO:0007669"/>
    <property type="project" value="UniProtKB-KW"/>
</dbReference>
<dbReference type="Proteomes" id="UP000188929">
    <property type="component" value="Unassembled WGS sequence"/>
</dbReference>
<dbReference type="SUPFAM" id="SSF53383">
    <property type="entry name" value="PLP-dependent transferases"/>
    <property type="match status" value="1"/>
</dbReference>
<keyword evidence="8" id="KW-1185">Reference proteome</keyword>
<feature type="domain" description="HTH gntR-type" evidence="6">
    <location>
        <begin position="5"/>
        <end position="75"/>
    </location>
</feature>
<dbReference type="Gene3D" id="3.40.640.10">
    <property type="entry name" value="Type I PLP-dependent aspartate aminotransferase-like (Major domain)"/>
    <property type="match status" value="1"/>
</dbReference>
<accession>A0A1V2IIV4</accession>
<keyword evidence="4" id="KW-0238">DNA-binding</keyword>
<dbReference type="Gene3D" id="1.10.10.10">
    <property type="entry name" value="Winged helix-like DNA-binding domain superfamily/Winged helix DNA-binding domain"/>
    <property type="match status" value="1"/>
</dbReference>
<dbReference type="OrthoDB" id="9802328at2"/>
<comment type="caution">
    <text evidence="7">The sequence shown here is derived from an EMBL/GenBank/DDBJ whole genome shotgun (WGS) entry which is preliminary data.</text>
</comment>
<dbReference type="Pfam" id="PF00155">
    <property type="entry name" value="Aminotran_1_2"/>
    <property type="match status" value="1"/>
</dbReference>
<dbReference type="InterPro" id="IPR036388">
    <property type="entry name" value="WH-like_DNA-bd_sf"/>
</dbReference>
<dbReference type="GO" id="GO:0003700">
    <property type="term" value="F:DNA-binding transcription factor activity"/>
    <property type="evidence" value="ECO:0007669"/>
    <property type="project" value="InterPro"/>
</dbReference>
<name>A0A1V2IIV4_9ACTN</name>
<gene>
    <name evidence="7" type="ORF">BL253_02790</name>
</gene>
<dbReference type="CDD" id="cd07377">
    <property type="entry name" value="WHTH_GntR"/>
    <property type="match status" value="1"/>
</dbReference>
<dbReference type="STRING" id="1834516.BL253_02790"/>
<dbReference type="Gene3D" id="3.90.1150.10">
    <property type="entry name" value="Aspartate Aminotransferase, domain 1"/>
    <property type="match status" value="1"/>
</dbReference>
<dbReference type="GO" id="GO:0030170">
    <property type="term" value="F:pyridoxal phosphate binding"/>
    <property type="evidence" value="ECO:0007669"/>
    <property type="project" value="InterPro"/>
</dbReference>
<dbReference type="InterPro" id="IPR015422">
    <property type="entry name" value="PyrdxlP-dep_Trfase_small"/>
</dbReference>
<dbReference type="SUPFAM" id="SSF46785">
    <property type="entry name" value="Winged helix' DNA-binding domain"/>
    <property type="match status" value="1"/>
</dbReference>
<evidence type="ECO:0000313" key="8">
    <source>
        <dbReference type="Proteomes" id="UP000188929"/>
    </source>
</evidence>
<comment type="similarity">
    <text evidence="1">In the C-terminal section; belongs to the class-I pyridoxal-phosphate-dependent aminotransferase family.</text>
</comment>
<keyword evidence="5" id="KW-0804">Transcription</keyword>
<organism evidence="7 8">
    <name type="scientific">Pseudofrankia asymbiotica</name>
    <dbReference type="NCBI Taxonomy" id="1834516"/>
    <lineage>
        <taxon>Bacteria</taxon>
        <taxon>Bacillati</taxon>
        <taxon>Actinomycetota</taxon>
        <taxon>Actinomycetes</taxon>
        <taxon>Frankiales</taxon>
        <taxon>Frankiaceae</taxon>
        <taxon>Pseudofrankia</taxon>
    </lineage>
</organism>
<keyword evidence="2" id="KW-0663">Pyridoxal phosphate</keyword>
<evidence type="ECO:0000256" key="3">
    <source>
        <dbReference type="ARBA" id="ARBA00023015"/>
    </source>
</evidence>
<protein>
    <submittedName>
        <fullName evidence="7">Transcriptional regulator</fullName>
    </submittedName>
</protein>
<evidence type="ECO:0000256" key="1">
    <source>
        <dbReference type="ARBA" id="ARBA00005384"/>
    </source>
</evidence>
<dbReference type="SMART" id="SM00345">
    <property type="entry name" value="HTH_GNTR"/>
    <property type="match status" value="1"/>
</dbReference>
<dbReference type="PROSITE" id="PS50949">
    <property type="entry name" value="HTH_GNTR"/>
    <property type="match status" value="1"/>
</dbReference>
<dbReference type="PANTHER" id="PTHR46577:SF1">
    <property type="entry name" value="HTH-TYPE TRANSCRIPTIONAL REGULATORY PROTEIN GABR"/>
    <property type="match status" value="1"/>
</dbReference>
<dbReference type="InterPro" id="IPR004839">
    <property type="entry name" value="Aminotransferase_I/II_large"/>
</dbReference>
<sequence length="476" mass="49873">MGNGSSRDAGSVDKVTDELRSLADTRAVGARLPSTRDLQQRLGVGPVTVQRALARLVTEGVLVTRPGAGTFVSARRSARVGDTDWQQVALGASPVSTSGVDVLLAGAHSTGFQLGVGYFDATLRADSRLAAAASRAVRRPDAWSAPPAAGVPELRSWFGRQVGADPDQVLITPAAQGALSAVFRALLPAGSPVLFAVPTYPGALAVARSAGHVPVPVPTDADGIRPELLERALAATSARLLFLQPTFANPDGGVLAHARRREVLDICERAGAFILEDDFARWLGHGQVPPPPLWRDDDQGRVITVCSLTKILAPSLRIGAIVARGPVMTRLASMRQVDDSFVPMPLQHTAVEMVAGPGWSAQLRAASAALRTRMATLTAALATELPECSFANPRGGISVWLWLPRGTDDLAVATRAGRLGVTVAPGRYFVIGEQDVSYLRLCVAGIREPDIPTAVALLAEAVRASAGTTADRSFAG</sequence>
<dbReference type="AlphaFoldDB" id="A0A1V2IIV4"/>
<dbReference type="CDD" id="cd00609">
    <property type="entry name" value="AAT_like"/>
    <property type="match status" value="1"/>
</dbReference>
<dbReference type="RefSeq" id="WP_076813313.1">
    <property type="nucleotide sequence ID" value="NZ_MOMC01000007.1"/>
</dbReference>
<dbReference type="InterPro" id="IPR051446">
    <property type="entry name" value="HTH_trans_reg/aminotransferase"/>
</dbReference>
<evidence type="ECO:0000259" key="6">
    <source>
        <dbReference type="PROSITE" id="PS50949"/>
    </source>
</evidence>
<dbReference type="PANTHER" id="PTHR46577">
    <property type="entry name" value="HTH-TYPE TRANSCRIPTIONAL REGULATORY PROTEIN GABR"/>
    <property type="match status" value="1"/>
</dbReference>
<dbReference type="Pfam" id="PF00392">
    <property type="entry name" value="GntR"/>
    <property type="match status" value="1"/>
</dbReference>
<evidence type="ECO:0000256" key="5">
    <source>
        <dbReference type="ARBA" id="ARBA00023163"/>
    </source>
</evidence>
<dbReference type="EMBL" id="MOMC01000007">
    <property type="protein sequence ID" value="ONH33108.1"/>
    <property type="molecule type" value="Genomic_DNA"/>
</dbReference>
<dbReference type="InterPro" id="IPR000524">
    <property type="entry name" value="Tscrpt_reg_HTH_GntR"/>
</dbReference>
<evidence type="ECO:0000256" key="4">
    <source>
        <dbReference type="ARBA" id="ARBA00023125"/>
    </source>
</evidence>
<reference evidence="8" key="1">
    <citation type="submission" date="2016-10" db="EMBL/GenBank/DDBJ databases">
        <title>Frankia sp. NRRL B-16386 Genome sequencing.</title>
        <authorList>
            <person name="Ghodhbane-Gtari F."/>
            <person name="Swanson E."/>
            <person name="Gueddou A."/>
            <person name="Hezbri K."/>
            <person name="Ktari K."/>
            <person name="Nouioui I."/>
            <person name="Morris K."/>
            <person name="Simpson S."/>
            <person name="Abebe-Akele F."/>
            <person name="Thomas K."/>
            <person name="Gtari M."/>
            <person name="Tisa L.S."/>
        </authorList>
    </citation>
    <scope>NUCLEOTIDE SEQUENCE [LARGE SCALE GENOMIC DNA]</scope>
    <source>
        <strain evidence="8">NRRL B-16386</strain>
    </source>
</reference>
<dbReference type="InterPro" id="IPR015424">
    <property type="entry name" value="PyrdxlP-dep_Trfase"/>
</dbReference>
<keyword evidence="3" id="KW-0805">Transcription regulation</keyword>